<gene>
    <name evidence="1" type="ORF">FGO68_gene12221</name>
</gene>
<name>A0A8J8NFE8_HALGN</name>
<evidence type="ECO:0000313" key="2">
    <source>
        <dbReference type="Proteomes" id="UP000785679"/>
    </source>
</evidence>
<dbReference type="EMBL" id="RRYP01018724">
    <property type="protein sequence ID" value="TNV73515.1"/>
    <property type="molecule type" value="Genomic_DNA"/>
</dbReference>
<reference evidence="1" key="1">
    <citation type="submission" date="2019-06" db="EMBL/GenBank/DDBJ databases">
        <authorList>
            <person name="Zheng W."/>
        </authorList>
    </citation>
    <scope>NUCLEOTIDE SEQUENCE</scope>
    <source>
        <strain evidence="1">QDHG01</strain>
    </source>
</reference>
<organism evidence="1 2">
    <name type="scientific">Halteria grandinella</name>
    <dbReference type="NCBI Taxonomy" id="5974"/>
    <lineage>
        <taxon>Eukaryota</taxon>
        <taxon>Sar</taxon>
        <taxon>Alveolata</taxon>
        <taxon>Ciliophora</taxon>
        <taxon>Intramacronucleata</taxon>
        <taxon>Spirotrichea</taxon>
        <taxon>Stichotrichia</taxon>
        <taxon>Sporadotrichida</taxon>
        <taxon>Halteriidae</taxon>
        <taxon>Halteria</taxon>
    </lineage>
</organism>
<dbReference type="Proteomes" id="UP000785679">
    <property type="component" value="Unassembled WGS sequence"/>
</dbReference>
<proteinExistence type="predicted"/>
<protein>
    <submittedName>
        <fullName evidence="1">Uncharacterized protein</fullName>
    </submittedName>
</protein>
<sequence length="134" mass="15179">MRLAVVRQRWRRRGPSIISTCDYCQQFQNSQYEIKHGKDSPSHIRATADTLGLCIRAYVQRPTILEDSGRGAKDAIEKETIRILSRDIDDGRGIGAASGTCCCLQPSPQNEGPLHLVRIWPYLLLQHWNPQVPL</sequence>
<accession>A0A8J8NFE8</accession>
<dbReference type="AlphaFoldDB" id="A0A8J8NFE8"/>
<comment type="caution">
    <text evidence="1">The sequence shown here is derived from an EMBL/GenBank/DDBJ whole genome shotgun (WGS) entry which is preliminary data.</text>
</comment>
<keyword evidence="2" id="KW-1185">Reference proteome</keyword>
<evidence type="ECO:0000313" key="1">
    <source>
        <dbReference type="EMBL" id="TNV73515.1"/>
    </source>
</evidence>